<dbReference type="InterPro" id="IPR036890">
    <property type="entry name" value="HATPase_C_sf"/>
</dbReference>
<dbReference type="RefSeq" id="WP_074237147.1">
    <property type="nucleotide sequence ID" value="NZ_FSRA01000001.1"/>
</dbReference>
<keyword evidence="3" id="KW-0418">Kinase</keyword>
<reference evidence="4" key="1">
    <citation type="submission" date="2016-11" db="EMBL/GenBank/DDBJ databases">
        <authorList>
            <person name="Varghese N."/>
            <person name="Submissions S."/>
        </authorList>
    </citation>
    <scope>NUCLEOTIDE SEQUENCE [LARGE SCALE GENOMIC DNA]</scope>
    <source>
        <strain evidence="4">DSM 24787</strain>
    </source>
</reference>
<dbReference type="GO" id="GO:0000155">
    <property type="term" value="F:phosphorelay sensor kinase activity"/>
    <property type="evidence" value="ECO:0007669"/>
    <property type="project" value="InterPro"/>
</dbReference>
<feature type="transmembrane region" description="Helical" evidence="1">
    <location>
        <begin position="264"/>
        <end position="284"/>
    </location>
</feature>
<keyword evidence="1" id="KW-0472">Membrane</keyword>
<accession>A0A1N6D1C8</accession>
<feature type="domain" description="Signal transduction histidine kinase internal region" evidence="2">
    <location>
        <begin position="307"/>
        <end position="385"/>
    </location>
</feature>
<feature type="transmembrane region" description="Helical" evidence="1">
    <location>
        <begin position="233"/>
        <end position="258"/>
    </location>
</feature>
<dbReference type="InterPro" id="IPR010559">
    <property type="entry name" value="Sig_transdc_His_kin_internal"/>
</dbReference>
<feature type="transmembrane region" description="Helical" evidence="1">
    <location>
        <begin position="134"/>
        <end position="151"/>
    </location>
</feature>
<keyword evidence="3" id="KW-0808">Transferase</keyword>
<feature type="transmembrane region" description="Helical" evidence="1">
    <location>
        <begin position="9"/>
        <end position="29"/>
    </location>
</feature>
<feature type="transmembrane region" description="Helical" evidence="1">
    <location>
        <begin position="52"/>
        <end position="78"/>
    </location>
</feature>
<feature type="transmembrane region" description="Helical" evidence="1">
    <location>
        <begin position="90"/>
        <end position="114"/>
    </location>
</feature>
<dbReference type="SUPFAM" id="SSF55874">
    <property type="entry name" value="ATPase domain of HSP90 chaperone/DNA topoisomerase II/histidine kinase"/>
    <property type="match status" value="1"/>
</dbReference>
<dbReference type="PANTHER" id="PTHR34220">
    <property type="entry name" value="SENSOR HISTIDINE KINASE YPDA"/>
    <property type="match status" value="1"/>
</dbReference>
<evidence type="ECO:0000313" key="3">
    <source>
        <dbReference type="EMBL" id="SIN64497.1"/>
    </source>
</evidence>
<keyword evidence="1" id="KW-1133">Transmembrane helix</keyword>
<dbReference type="EMBL" id="FSRA01000001">
    <property type="protein sequence ID" value="SIN64497.1"/>
    <property type="molecule type" value="Genomic_DNA"/>
</dbReference>
<dbReference type="PANTHER" id="PTHR34220:SF7">
    <property type="entry name" value="SENSOR HISTIDINE KINASE YPDA"/>
    <property type="match status" value="1"/>
</dbReference>
<dbReference type="STRING" id="536979.SAMN04488055_0073"/>
<sequence>MEKFRKAEFWIATGFYLLVVVAVLFPFLLSGEESGTYWIARTFENNNMHFDVFIHVLLPKLTIATFSYFAFLIVNNWVVPSFLEKKHYYAGVPLVIAAFGLLFLFTMIAFTYRYGYQLGYKEMHAFHVACARRALGATLVCAIAYAFYYALKYLYFTYLHGWFQKNNIWRKITVEIVLFFLVWIVSLVMVSQDNNGTMFVFILFTGFFYQLTYIVAYYFVFPPFHNKRHGWGILWRNLLITIMLSCGLTIFMVGISASSRSMEALAFMILLGEVMFVFPIAWWLSKLRSKQKDEVLVLEKALGRSSANLDFLRSQINPHFLFNALNTLYGTALQENAPRTSEGVQKLGDMMRFMLHENHQEKIELSKEVGYLQNYIALQRLRIQESNDIKIAVNITEDECDHPIAPMLLIPFVENAFKHGISLRNRSWIVVSLSCDANHIYFDAYNSVHVKPENDPEKTSLGIGLNNVKNRLALLYPRKHDLSIRQTATEFFVHLTIEINK</sequence>
<keyword evidence="1" id="KW-0812">Transmembrane</keyword>
<organism evidence="3 4">
    <name type="scientific">Chitinophaga niabensis</name>
    <dbReference type="NCBI Taxonomy" id="536979"/>
    <lineage>
        <taxon>Bacteria</taxon>
        <taxon>Pseudomonadati</taxon>
        <taxon>Bacteroidota</taxon>
        <taxon>Chitinophagia</taxon>
        <taxon>Chitinophagales</taxon>
        <taxon>Chitinophagaceae</taxon>
        <taxon>Chitinophaga</taxon>
    </lineage>
</organism>
<evidence type="ECO:0000259" key="2">
    <source>
        <dbReference type="Pfam" id="PF06580"/>
    </source>
</evidence>
<feature type="transmembrane region" description="Helical" evidence="1">
    <location>
        <begin position="172"/>
        <end position="192"/>
    </location>
</feature>
<dbReference type="Gene3D" id="3.30.565.10">
    <property type="entry name" value="Histidine kinase-like ATPase, C-terminal domain"/>
    <property type="match status" value="1"/>
</dbReference>
<dbReference type="InterPro" id="IPR050640">
    <property type="entry name" value="Bact_2-comp_sensor_kinase"/>
</dbReference>
<dbReference type="Pfam" id="PF06580">
    <property type="entry name" value="His_kinase"/>
    <property type="match status" value="1"/>
</dbReference>
<feature type="transmembrane region" description="Helical" evidence="1">
    <location>
        <begin position="198"/>
        <end position="221"/>
    </location>
</feature>
<gene>
    <name evidence="3" type="ORF">SAMN04488055_0073</name>
</gene>
<evidence type="ECO:0000313" key="4">
    <source>
        <dbReference type="Proteomes" id="UP000185003"/>
    </source>
</evidence>
<proteinExistence type="predicted"/>
<name>A0A1N6D1C8_9BACT</name>
<dbReference type="GO" id="GO:0016020">
    <property type="term" value="C:membrane"/>
    <property type="evidence" value="ECO:0007669"/>
    <property type="project" value="InterPro"/>
</dbReference>
<evidence type="ECO:0000256" key="1">
    <source>
        <dbReference type="SAM" id="Phobius"/>
    </source>
</evidence>
<keyword evidence="4" id="KW-1185">Reference proteome</keyword>
<dbReference type="Proteomes" id="UP000185003">
    <property type="component" value="Unassembled WGS sequence"/>
</dbReference>
<dbReference type="AlphaFoldDB" id="A0A1N6D1C8"/>
<protein>
    <submittedName>
        <fullName evidence="3">Histidine kinase</fullName>
    </submittedName>
</protein>